<dbReference type="EMBL" id="JASCZI010000068">
    <property type="protein sequence ID" value="MED6108164.1"/>
    <property type="molecule type" value="Genomic_DNA"/>
</dbReference>
<sequence length="67" mass="8174">MWDPPKAYHLFCIRHIASNFLRRFKTPHLHHLFVSMGYPRTVEEYNTNRQKIMDCDETYTQWCDNIG</sequence>
<accession>A0ABU6Q8I5</accession>
<evidence type="ECO:0000313" key="1">
    <source>
        <dbReference type="EMBL" id="MED6108164.1"/>
    </source>
</evidence>
<proteinExistence type="predicted"/>
<evidence type="ECO:0000313" key="2">
    <source>
        <dbReference type="Proteomes" id="UP001341840"/>
    </source>
</evidence>
<protein>
    <recommendedName>
        <fullName evidence="3">MULE transposase domain-containing protein</fullName>
    </recommendedName>
</protein>
<organism evidence="1 2">
    <name type="scientific">Stylosanthes scabra</name>
    <dbReference type="NCBI Taxonomy" id="79078"/>
    <lineage>
        <taxon>Eukaryota</taxon>
        <taxon>Viridiplantae</taxon>
        <taxon>Streptophyta</taxon>
        <taxon>Embryophyta</taxon>
        <taxon>Tracheophyta</taxon>
        <taxon>Spermatophyta</taxon>
        <taxon>Magnoliopsida</taxon>
        <taxon>eudicotyledons</taxon>
        <taxon>Gunneridae</taxon>
        <taxon>Pentapetalae</taxon>
        <taxon>rosids</taxon>
        <taxon>fabids</taxon>
        <taxon>Fabales</taxon>
        <taxon>Fabaceae</taxon>
        <taxon>Papilionoideae</taxon>
        <taxon>50 kb inversion clade</taxon>
        <taxon>dalbergioids sensu lato</taxon>
        <taxon>Dalbergieae</taxon>
        <taxon>Pterocarpus clade</taxon>
        <taxon>Stylosanthes</taxon>
    </lineage>
</organism>
<keyword evidence="2" id="KW-1185">Reference proteome</keyword>
<name>A0ABU6Q8I5_9FABA</name>
<comment type="caution">
    <text evidence="1">The sequence shown here is derived from an EMBL/GenBank/DDBJ whole genome shotgun (WGS) entry which is preliminary data.</text>
</comment>
<reference evidence="1 2" key="1">
    <citation type="journal article" date="2023" name="Plants (Basel)">
        <title>Bridging the Gap: Combining Genomics and Transcriptomics Approaches to Understand Stylosanthes scabra, an Orphan Legume from the Brazilian Caatinga.</title>
        <authorList>
            <person name="Ferreira-Neto J.R.C."/>
            <person name="da Silva M.D."/>
            <person name="Binneck E."/>
            <person name="de Melo N.F."/>
            <person name="da Silva R.H."/>
            <person name="de Melo A.L.T.M."/>
            <person name="Pandolfi V."/>
            <person name="Bustamante F.O."/>
            <person name="Brasileiro-Vidal A.C."/>
            <person name="Benko-Iseppon A.M."/>
        </authorList>
    </citation>
    <scope>NUCLEOTIDE SEQUENCE [LARGE SCALE GENOMIC DNA]</scope>
    <source>
        <tissue evidence="1">Leaves</tissue>
    </source>
</reference>
<gene>
    <name evidence="1" type="ORF">PIB30_020937</name>
</gene>
<dbReference type="Proteomes" id="UP001341840">
    <property type="component" value="Unassembled WGS sequence"/>
</dbReference>
<evidence type="ECO:0008006" key="3">
    <source>
        <dbReference type="Google" id="ProtNLM"/>
    </source>
</evidence>